<gene>
    <name evidence="1" type="ORF">MELE44368_18050</name>
</gene>
<reference evidence="1 2" key="1">
    <citation type="submission" date="2013-06" db="EMBL/GenBank/DDBJ databases">
        <title>The draft sequence of the Mycobacterium elephantis genome.</title>
        <authorList>
            <person name="Pettersson F.B."/>
            <person name="Das S."/>
            <person name="Dasgupta S."/>
            <person name="Bhattacharya A."/>
            <person name="Kirsebom L.A."/>
        </authorList>
    </citation>
    <scope>NUCLEOTIDE SEQUENCE [LARGE SCALE GENOMIC DNA]</scope>
    <source>
        <strain evidence="1 2">DSM 44368</strain>
    </source>
</reference>
<evidence type="ECO:0000313" key="1">
    <source>
        <dbReference type="EMBL" id="RWA20401.1"/>
    </source>
</evidence>
<sequence length="112" mass="12153">MTDEMHPQVAAVLAQAQRLQSIMDEQLDRMNSQTFTATDESGTVEVTLDGHHHLKAVHLAEGLMRVGADELERRLNEALRNATSAAGASIEADRERIDAAVAEITADSADFP</sequence>
<dbReference type="InterPro" id="IPR036894">
    <property type="entry name" value="YbaB-like_sf"/>
</dbReference>
<dbReference type="Proteomes" id="UP000287177">
    <property type="component" value="Unassembled WGS sequence"/>
</dbReference>
<dbReference type="RefSeq" id="WP_241566570.1">
    <property type="nucleotide sequence ID" value="NZ_ATDN01000013.1"/>
</dbReference>
<dbReference type="Gene3D" id="3.30.1310.10">
    <property type="entry name" value="Nucleoid-associated protein YbaB-like domain"/>
    <property type="match status" value="1"/>
</dbReference>
<evidence type="ECO:0000313" key="2">
    <source>
        <dbReference type="Proteomes" id="UP000287177"/>
    </source>
</evidence>
<organism evidence="1 2">
    <name type="scientific">Mycolicibacterium elephantis DSM 44368</name>
    <dbReference type="NCBI Taxonomy" id="1335622"/>
    <lineage>
        <taxon>Bacteria</taxon>
        <taxon>Bacillati</taxon>
        <taxon>Actinomycetota</taxon>
        <taxon>Actinomycetes</taxon>
        <taxon>Mycobacteriales</taxon>
        <taxon>Mycobacteriaceae</taxon>
        <taxon>Mycolicibacterium</taxon>
    </lineage>
</organism>
<evidence type="ECO:0008006" key="3">
    <source>
        <dbReference type="Google" id="ProtNLM"/>
    </source>
</evidence>
<proteinExistence type="predicted"/>
<dbReference type="Pfam" id="PF02575">
    <property type="entry name" value="YbaB_DNA_bd"/>
    <property type="match status" value="1"/>
</dbReference>
<accession>A0A439DUS1</accession>
<dbReference type="InterPro" id="IPR004401">
    <property type="entry name" value="YbaB/EbfC"/>
</dbReference>
<comment type="caution">
    <text evidence="1">The sequence shown here is derived from an EMBL/GenBank/DDBJ whole genome shotgun (WGS) entry which is preliminary data.</text>
</comment>
<keyword evidence="2" id="KW-1185">Reference proteome</keyword>
<dbReference type="SUPFAM" id="SSF82607">
    <property type="entry name" value="YbaB-like"/>
    <property type="match status" value="1"/>
</dbReference>
<dbReference type="AlphaFoldDB" id="A0A439DUS1"/>
<protein>
    <recommendedName>
        <fullName evidence="3">DNA-binding protein</fullName>
    </recommendedName>
</protein>
<name>A0A439DUS1_9MYCO</name>
<dbReference type="GO" id="GO:0003677">
    <property type="term" value="F:DNA binding"/>
    <property type="evidence" value="ECO:0007669"/>
    <property type="project" value="InterPro"/>
</dbReference>
<dbReference type="EMBL" id="ATDN01000013">
    <property type="protein sequence ID" value="RWA20401.1"/>
    <property type="molecule type" value="Genomic_DNA"/>
</dbReference>